<organism evidence="2">
    <name type="scientific">Mycoplasmopsis gallinacea</name>
    <dbReference type="NCBI Taxonomy" id="29556"/>
    <lineage>
        <taxon>Bacteria</taxon>
        <taxon>Bacillati</taxon>
        <taxon>Mycoplasmatota</taxon>
        <taxon>Mycoplasmoidales</taxon>
        <taxon>Metamycoplasmataceae</taxon>
        <taxon>Mycoplasmopsis</taxon>
    </lineage>
</organism>
<evidence type="ECO:0000313" key="1">
    <source>
        <dbReference type="EMBL" id="AKA50040.1"/>
    </source>
</evidence>
<dbReference type="HOGENOM" id="CLU_2220242_0_0_14"/>
<name>A0A0D5ZK72_9BACT</name>
<accession>A0A0D5ZK72</accession>
<dbReference type="KEGG" id="mgb:VO56_02175"/>
<evidence type="ECO:0000313" key="2">
    <source>
        <dbReference type="Proteomes" id="UP000032722"/>
    </source>
</evidence>
<dbReference type="EMBL" id="CP011021">
    <property type="protein sequence ID" value="AKA50040.1"/>
    <property type="molecule type" value="Genomic_DNA"/>
</dbReference>
<dbReference type="Proteomes" id="UP000032722">
    <property type="component" value="Chromosome"/>
</dbReference>
<protein>
    <submittedName>
        <fullName evidence="1">Uncharacterized protein</fullName>
    </submittedName>
</protein>
<dbReference type="PATRIC" id="fig|29556.3.peg.431"/>
<proteinExistence type="predicted"/>
<gene>
    <name evidence="1" type="ORF">VO56_02175</name>
</gene>
<sequence length="106" mass="12705">MKLNNSQEEKRYKPESIQDMLIKYIKGELPFERVKKTKMYKLKDLFSLYDDIDINTREYLESKGLDTTMINQLLKGINKTIEKHLYECKDYCDDDCECCNLTGWMI</sequence>
<dbReference type="AlphaFoldDB" id="A0A0D5ZK72"/>
<reference evidence="1 2" key="1">
    <citation type="journal article" date="2015" name="Genome Announc.">
        <title>Complete Genome Sequence of Mycoplasma meleagridis, a Possible Emerging Pathogen in Chickens.</title>
        <authorList>
            <person name="Abolnik C."/>
        </authorList>
    </citation>
    <scope>NUCLEOTIDE SEQUENCE [LARGE SCALE GENOMIC DNA]</scope>
    <source>
        <strain evidence="1 2">B2096 8B</strain>
    </source>
</reference>